<dbReference type="InterPro" id="IPR029021">
    <property type="entry name" value="Prot-tyrosine_phosphatase-like"/>
</dbReference>
<proteinExistence type="predicted"/>
<keyword evidence="1" id="KW-1133">Transmembrane helix</keyword>
<evidence type="ECO:0000313" key="6">
    <source>
        <dbReference type="Proteomes" id="UP000184520"/>
    </source>
</evidence>
<sequence>MKMVKYYLALAVVLLLAAYYIPYWPFALVLFWSAAALFAVSAAYISGYPQVFRKQEDGRIPVYVRWLFIPFLVGVQLYNLYARKTDKVPNIQQITDQLYLGTRLKANDIEKLKSQGIDCILDVTAEFDSLDWTSYRYDVAYLNIPVLDHTSPTEAQLTTAINWLEQHQLAERKILVHCALGRGRSVFVMAAFLLASKQAKSIEDAMQLIQSVRTTARLNKHQLRALERIQRGGLLQLNKRLALIANPVAGGGKWATHQQTILSYLNAHFRVRVYQTREDYSAADCAKQAVEDNYNILVACGGDGTVTEVAGIAVEQNKTLGIIPLGTANALSQVVYGKRSVLNPIQTACEILCEQYATRVDTASCNNKLMLLVSAIGFESKMIEHADREEKNEGGQFAYLAGLWQAIRQNEPLTVTVAFDDAPPVKLNTPSLVVANAAPKSTALAQGGDEPDMTDGKLDVTWLQAEQETPLLSLAELVFSNKQRKAASDNISHKKVSNITVSLPSTQRYVIDGEVYEDNHLHIQTAPGSLSLLVDQSKFE</sequence>
<gene>
    <name evidence="5" type="ORF">SAMN05216361_1874</name>
</gene>
<dbReference type="OrthoDB" id="142078at2"/>
<dbReference type="InterPro" id="IPR020422">
    <property type="entry name" value="TYR_PHOSPHATASE_DUAL_dom"/>
</dbReference>
<dbReference type="SMART" id="SM00046">
    <property type="entry name" value="DAGKc"/>
    <property type="match status" value="1"/>
</dbReference>
<dbReference type="NCBIfam" id="NF009025">
    <property type="entry name" value="PRK12361.1"/>
    <property type="match status" value="1"/>
</dbReference>
<evidence type="ECO:0000259" key="2">
    <source>
        <dbReference type="PROSITE" id="PS50054"/>
    </source>
</evidence>
<feature type="transmembrane region" description="Helical" evidence="1">
    <location>
        <begin position="63"/>
        <end position="81"/>
    </location>
</feature>
<keyword evidence="5" id="KW-0808">Transferase</keyword>
<dbReference type="PANTHER" id="PTHR47216:SF4">
    <property type="entry name" value="OS01G0859400 PROTEIN"/>
    <property type="match status" value="1"/>
</dbReference>
<dbReference type="Proteomes" id="UP000184520">
    <property type="component" value="Unassembled WGS sequence"/>
</dbReference>
<dbReference type="PROSITE" id="PS50056">
    <property type="entry name" value="TYR_PHOSPHATASE_2"/>
    <property type="match status" value="1"/>
</dbReference>
<dbReference type="Pfam" id="PF00781">
    <property type="entry name" value="DAGK_cat"/>
    <property type="match status" value="1"/>
</dbReference>
<evidence type="ECO:0000313" key="5">
    <source>
        <dbReference type="EMBL" id="SHG33664.1"/>
    </source>
</evidence>
<dbReference type="InterPro" id="IPR001206">
    <property type="entry name" value="Diacylglycerol_kinase_cat_dom"/>
</dbReference>
<keyword evidence="6" id="KW-1185">Reference proteome</keyword>
<dbReference type="PANTHER" id="PTHR47216">
    <property type="match status" value="1"/>
</dbReference>
<feature type="domain" description="DAGKc" evidence="4">
    <location>
        <begin position="236"/>
        <end position="369"/>
    </location>
</feature>
<feature type="transmembrane region" description="Helical" evidence="1">
    <location>
        <begin position="7"/>
        <end position="24"/>
    </location>
</feature>
<organism evidence="5 6">
    <name type="scientific">Marisediminitalea aggregata</name>
    <dbReference type="NCBI Taxonomy" id="634436"/>
    <lineage>
        <taxon>Bacteria</taxon>
        <taxon>Pseudomonadati</taxon>
        <taxon>Pseudomonadota</taxon>
        <taxon>Gammaproteobacteria</taxon>
        <taxon>Alteromonadales</taxon>
        <taxon>Alteromonadaceae</taxon>
        <taxon>Marisediminitalea</taxon>
    </lineage>
</organism>
<dbReference type="EMBL" id="FQWD01000003">
    <property type="protein sequence ID" value="SHG33664.1"/>
    <property type="molecule type" value="Genomic_DNA"/>
</dbReference>
<feature type="domain" description="Tyrosine specific protein phosphatases" evidence="3">
    <location>
        <begin position="155"/>
        <end position="224"/>
    </location>
</feature>
<keyword evidence="5" id="KW-0418">Kinase</keyword>
<dbReference type="AlphaFoldDB" id="A0A1M5IZD0"/>
<dbReference type="InterPro" id="IPR017438">
    <property type="entry name" value="ATP-NAD_kinase_N"/>
</dbReference>
<dbReference type="Gene3D" id="2.60.200.40">
    <property type="match status" value="1"/>
</dbReference>
<protein>
    <submittedName>
        <fullName evidence="5">Diacylglycerol kinase family enzyme</fullName>
    </submittedName>
</protein>
<dbReference type="InterPro" id="IPR000387">
    <property type="entry name" value="Tyr_Pase_dom"/>
</dbReference>
<evidence type="ECO:0000256" key="1">
    <source>
        <dbReference type="SAM" id="Phobius"/>
    </source>
</evidence>
<feature type="transmembrane region" description="Helical" evidence="1">
    <location>
        <begin position="30"/>
        <end position="51"/>
    </location>
</feature>
<dbReference type="PROSITE" id="PS50146">
    <property type="entry name" value="DAGK"/>
    <property type="match status" value="1"/>
</dbReference>
<dbReference type="FunFam" id="3.90.190.10:FF:000157">
    <property type="entry name" value="Protein-tyrosine phosphatase"/>
    <property type="match status" value="1"/>
</dbReference>
<dbReference type="Gene3D" id="3.40.50.10330">
    <property type="entry name" value="Probable inorganic polyphosphate/atp-NAD kinase, domain 1"/>
    <property type="match status" value="1"/>
</dbReference>
<dbReference type="SUPFAM" id="SSF52799">
    <property type="entry name" value="(Phosphotyrosine protein) phosphatases II"/>
    <property type="match status" value="1"/>
</dbReference>
<dbReference type="PROSITE" id="PS50054">
    <property type="entry name" value="TYR_PHOSPHATASE_DUAL"/>
    <property type="match status" value="1"/>
</dbReference>
<dbReference type="Gene3D" id="3.90.190.10">
    <property type="entry name" value="Protein tyrosine phosphatase superfamily"/>
    <property type="match status" value="1"/>
</dbReference>
<name>A0A1M5IZD0_9ALTE</name>
<dbReference type="STRING" id="634436.SAMN05216361_1874"/>
<dbReference type="Pfam" id="PF00782">
    <property type="entry name" value="DSPc"/>
    <property type="match status" value="1"/>
</dbReference>
<dbReference type="SMART" id="SM00195">
    <property type="entry name" value="DSPc"/>
    <property type="match status" value="1"/>
</dbReference>
<dbReference type="InterPro" id="IPR016064">
    <property type="entry name" value="NAD/diacylglycerol_kinase_sf"/>
</dbReference>
<reference evidence="6" key="1">
    <citation type="submission" date="2016-11" db="EMBL/GenBank/DDBJ databases">
        <authorList>
            <person name="Varghese N."/>
            <person name="Submissions S."/>
        </authorList>
    </citation>
    <scope>NUCLEOTIDE SEQUENCE [LARGE SCALE GENOMIC DNA]</scope>
    <source>
        <strain evidence="6">CGMCC 1.8995</strain>
    </source>
</reference>
<accession>A0A1M5IZD0</accession>
<keyword evidence="1" id="KW-0472">Membrane</keyword>
<dbReference type="InterPro" id="IPR045540">
    <property type="entry name" value="YegS/DAGK_C"/>
</dbReference>
<dbReference type="Pfam" id="PF19279">
    <property type="entry name" value="YegS_C"/>
    <property type="match status" value="1"/>
</dbReference>
<keyword evidence="1" id="KW-0812">Transmembrane</keyword>
<dbReference type="GO" id="GO:0016301">
    <property type="term" value="F:kinase activity"/>
    <property type="evidence" value="ECO:0007669"/>
    <property type="project" value="UniProtKB-KW"/>
</dbReference>
<evidence type="ECO:0000259" key="3">
    <source>
        <dbReference type="PROSITE" id="PS50056"/>
    </source>
</evidence>
<dbReference type="RefSeq" id="WP_073321454.1">
    <property type="nucleotide sequence ID" value="NZ_FQWD01000003.1"/>
</dbReference>
<dbReference type="InterPro" id="IPR000340">
    <property type="entry name" value="Dual-sp_phosphatase_cat-dom"/>
</dbReference>
<evidence type="ECO:0000259" key="4">
    <source>
        <dbReference type="PROSITE" id="PS50146"/>
    </source>
</evidence>
<feature type="domain" description="Tyrosine-protein phosphatase" evidence="2">
    <location>
        <begin position="90"/>
        <end position="235"/>
    </location>
</feature>
<dbReference type="SUPFAM" id="SSF111331">
    <property type="entry name" value="NAD kinase/diacylglycerol kinase-like"/>
    <property type="match status" value="1"/>
</dbReference>